<dbReference type="Proteomes" id="UP001219518">
    <property type="component" value="Unassembled WGS sequence"/>
</dbReference>
<gene>
    <name evidence="1" type="ORF">KUF71_000019</name>
</gene>
<keyword evidence="2" id="KW-1185">Reference proteome</keyword>
<evidence type="ECO:0000313" key="2">
    <source>
        <dbReference type="Proteomes" id="UP001219518"/>
    </source>
</evidence>
<dbReference type="AlphaFoldDB" id="A0AAE1L5Q0"/>
<name>A0AAE1L5Q0_9NEOP</name>
<reference evidence="1" key="1">
    <citation type="submission" date="2021-07" db="EMBL/GenBank/DDBJ databases">
        <authorList>
            <person name="Catto M.A."/>
            <person name="Jacobson A."/>
            <person name="Kennedy G."/>
            <person name="Labadie P."/>
            <person name="Hunt B.G."/>
            <person name="Srinivasan R."/>
        </authorList>
    </citation>
    <scope>NUCLEOTIDE SEQUENCE</scope>
    <source>
        <strain evidence="1">PL_HMW_Pooled</strain>
        <tissue evidence="1">Head</tissue>
    </source>
</reference>
<protein>
    <submittedName>
        <fullName evidence="1">Glycerol-3-phosphate dehydrogenase [NAD(P)+]</fullName>
    </submittedName>
</protein>
<sequence>MSSLPSILISSVSHVVLRRLEVYSLRVKLPGAPLLWLTDDGEEPPGVPDDGQSSGSGNVLIRPGSGLGVPAAGDLALLHGAIDQNDAVGRELGGDGLGVHVVGELVAARELAPDVAVLVGALLVLALHDDAALVLEDLHGELLGPELLHVHVDEQAVVLLGHLILVLLVLSLQGAAVRGGQVSPQQVAGADDEVVLVVLGLVVQVQEAEHGAGRAQGVAVGDQVVEQAQAEVIGHGDAASAVQVQGRSQIVELAQDKGVFCLHDLVHFLVSTPHGEKDLSWGHDIPYGLKFCEMS</sequence>
<evidence type="ECO:0000313" key="1">
    <source>
        <dbReference type="EMBL" id="KAK3907099.1"/>
    </source>
</evidence>
<proteinExistence type="predicted"/>
<dbReference type="EMBL" id="JAHWGI010000001">
    <property type="protein sequence ID" value="KAK3907099.1"/>
    <property type="molecule type" value="Genomic_DNA"/>
</dbReference>
<comment type="caution">
    <text evidence="1">The sequence shown here is derived from an EMBL/GenBank/DDBJ whole genome shotgun (WGS) entry which is preliminary data.</text>
</comment>
<accession>A0AAE1L5Q0</accession>
<organism evidence="1 2">
    <name type="scientific">Frankliniella fusca</name>
    <dbReference type="NCBI Taxonomy" id="407009"/>
    <lineage>
        <taxon>Eukaryota</taxon>
        <taxon>Metazoa</taxon>
        <taxon>Ecdysozoa</taxon>
        <taxon>Arthropoda</taxon>
        <taxon>Hexapoda</taxon>
        <taxon>Insecta</taxon>
        <taxon>Pterygota</taxon>
        <taxon>Neoptera</taxon>
        <taxon>Paraneoptera</taxon>
        <taxon>Thysanoptera</taxon>
        <taxon>Terebrantia</taxon>
        <taxon>Thripoidea</taxon>
        <taxon>Thripidae</taxon>
        <taxon>Frankliniella</taxon>
    </lineage>
</organism>
<reference evidence="1" key="2">
    <citation type="journal article" date="2023" name="BMC Genomics">
        <title>Pest status, molecular evolution, and epigenetic factors derived from the genome assembly of Frankliniella fusca, a thysanopteran phytovirus vector.</title>
        <authorList>
            <person name="Catto M.A."/>
            <person name="Labadie P.E."/>
            <person name="Jacobson A.L."/>
            <person name="Kennedy G.G."/>
            <person name="Srinivasan R."/>
            <person name="Hunt B.G."/>
        </authorList>
    </citation>
    <scope>NUCLEOTIDE SEQUENCE</scope>
    <source>
        <strain evidence="1">PL_HMW_Pooled</strain>
    </source>
</reference>